<sequence>MTLLTQSVFGCVSADNRICFESWMEPKIDNRQGGRDERKLSSRTSSLPSLWNDRKDKGKIRSLHPSLSLNSSSIPVLPAAHITQLSKSAPMLMDPFLDASVLLQARAKIHNWLRGAHTGDDDNRQKTLPTLCSKTPKHLAPLDNIYKDGSACSSLEHPLLLKQSSILPISSQSRRRVERILEKSLNLELGTYLDFQDLGSSVIHNTTNDNVISDKKGYTSTKSLTVRKVVKNEIRCKSFKTTENSDFQRKSPSMNCCTFSEGPENITRQIPTVRESCSVACEKQLTALDTGVLEKSSHEKKKPIKMIKRNPSTGKTSIQTNQSFNVLAHRKQSTVKTTNSLKAATQRK</sequence>
<reference evidence="2" key="1">
    <citation type="submission" date="2025-08" db="UniProtKB">
        <authorList>
            <consortium name="RefSeq"/>
        </authorList>
    </citation>
    <scope>IDENTIFICATION</scope>
    <source>
        <tissue evidence="2">Muscle</tissue>
    </source>
</reference>
<name>A0A9Q9YG10_CYPCA</name>
<evidence type="ECO:0000313" key="2">
    <source>
        <dbReference type="RefSeq" id="XP_042619543.1"/>
    </source>
</evidence>
<dbReference type="Proteomes" id="UP001155660">
    <property type="component" value="Chromosome A9"/>
</dbReference>
<evidence type="ECO:0000256" key="1">
    <source>
        <dbReference type="SAM" id="MobiDB-lite"/>
    </source>
</evidence>
<protein>
    <submittedName>
        <fullName evidence="2">Uncharacterized protein LOC109090300 isoform X1</fullName>
    </submittedName>
</protein>
<feature type="region of interest" description="Disordered" evidence="1">
    <location>
        <begin position="30"/>
        <end position="51"/>
    </location>
</feature>
<dbReference type="GeneID" id="109090300"/>
<accession>A0A9Q9YG10</accession>
<organism evidence="2">
    <name type="scientific">Cyprinus carpio</name>
    <name type="common">Common carp</name>
    <dbReference type="NCBI Taxonomy" id="7962"/>
    <lineage>
        <taxon>Eukaryota</taxon>
        <taxon>Metazoa</taxon>
        <taxon>Chordata</taxon>
        <taxon>Craniata</taxon>
        <taxon>Vertebrata</taxon>
        <taxon>Euteleostomi</taxon>
        <taxon>Actinopterygii</taxon>
        <taxon>Neopterygii</taxon>
        <taxon>Teleostei</taxon>
        <taxon>Ostariophysi</taxon>
        <taxon>Cypriniformes</taxon>
        <taxon>Cyprinidae</taxon>
        <taxon>Cyprininae</taxon>
        <taxon>Cyprinus</taxon>
    </lineage>
</organism>
<feature type="compositionally biased region" description="Basic and acidic residues" evidence="1">
    <location>
        <begin position="30"/>
        <end position="40"/>
    </location>
</feature>
<dbReference type="RefSeq" id="XP_042619543.1">
    <property type="nucleotide sequence ID" value="XM_042763609.1"/>
</dbReference>
<dbReference type="OrthoDB" id="266718at2759"/>
<gene>
    <name evidence="2" type="primary">LOC109090300</name>
</gene>
<dbReference type="KEGG" id="ccar:109090300"/>
<dbReference type="AlphaFoldDB" id="A0A9Q9YG10"/>
<proteinExistence type="predicted"/>